<reference evidence="7" key="1">
    <citation type="submission" date="2022-05" db="EMBL/GenBank/DDBJ databases">
        <title>Impact of host demography and evolutionary history on endosymbiont molecular evolution: a test in carpenter ants (Genus Camponotus) and their Blochmannia endosymbionts.</title>
        <authorList>
            <person name="Manthey J.D."/>
            <person name="Giron J.C."/>
            <person name="Hruska J.P."/>
        </authorList>
    </citation>
    <scope>NUCLEOTIDE SEQUENCE</scope>
    <source>
        <strain evidence="7">C-049</strain>
    </source>
</reference>
<dbReference type="NCBIfam" id="TIGR02197">
    <property type="entry name" value="heptose_epim"/>
    <property type="match status" value="1"/>
</dbReference>
<proteinExistence type="inferred from homology"/>
<dbReference type="KEGG" id="bhb:M9394_01445"/>
<name>A0AAE9IDU9_9ENTR</name>
<feature type="binding site" evidence="5">
    <location>
        <begin position="10"/>
        <end position="11"/>
    </location>
    <ligand>
        <name>NADP(+)</name>
        <dbReference type="ChEBI" id="CHEBI:58349"/>
    </ligand>
</feature>
<dbReference type="SUPFAM" id="SSF51735">
    <property type="entry name" value="NAD(P)-binding Rossmann-fold domains"/>
    <property type="match status" value="1"/>
</dbReference>
<comment type="function">
    <text evidence="5">Catalyzes the interconversion between ADP-D-glycero-beta-D-manno-heptose and ADP-L-glycero-beta-D-manno-heptose via an epimerization at carbon 6 of the heptose.</text>
</comment>
<feature type="binding site" evidence="5">
    <location>
        <position position="183"/>
    </location>
    <ligand>
        <name>substrate</name>
    </ligand>
</feature>
<evidence type="ECO:0000256" key="5">
    <source>
        <dbReference type="HAMAP-Rule" id="MF_01601"/>
    </source>
</evidence>
<feature type="domain" description="NAD-dependent epimerase/dehydratase" evidence="6">
    <location>
        <begin position="2"/>
        <end position="231"/>
    </location>
</feature>
<feature type="binding site" evidence="5">
    <location>
        <begin position="78"/>
        <end position="82"/>
    </location>
    <ligand>
        <name>NADP(+)</name>
        <dbReference type="ChEBI" id="CHEBI:58349"/>
    </ligand>
</feature>
<feature type="binding site" evidence="5">
    <location>
        <position position="173"/>
    </location>
    <ligand>
        <name>NADP(+)</name>
        <dbReference type="ChEBI" id="CHEBI:58349"/>
    </ligand>
</feature>
<feature type="binding site" evidence="5">
    <location>
        <begin position="31"/>
        <end position="32"/>
    </location>
    <ligand>
        <name>NADP(+)</name>
        <dbReference type="ChEBI" id="CHEBI:58349"/>
    </ligand>
</feature>
<keyword evidence="3 5" id="KW-0413">Isomerase</keyword>
<dbReference type="HAMAP" id="MF_01601">
    <property type="entry name" value="Heptose_epimerase"/>
    <property type="match status" value="1"/>
</dbReference>
<comment type="catalytic activity">
    <reaction evidence="5">
        <text>ADP-D-glycero-beta-D-manno-heptose = ADP-L-glycero-beta-D-manno-heptose</text>
        <dbReference type="Rhea" id="RHEA:17577"/>
        <dbReference type="ChEBI" id="CHEBI:59967"/>
        <dbReference type="ChEBI" id="CHEBI:61506"/>
        <dbReference type="EC" id="5.1.3.20"/>
    </reaction>
</comment>
<feature type="binding site" evidence="5">
    <location>
        <position position="190"/>
    </location>
    <ligand>
        <name>substrate</name>
    </ligand>
</feature>
<dbReference type="AlphaFoldDB" id="A0AAE9IDU9"/>
<dbReference type="EMBL" id="CP097751">
    <property type="protein sequence ID" value="URJ27782.1"/>
    <property type="molecule type" value="Genomic_DNA"/>
</dbReference>
<comment type="pathway">
    <text evidence="1">Bacterial outer membrane biogenesis; LPS core biosynthesis.</text>
</comment>
<dbReference type="InterPro" id="IPR036291">
    <property type="entry name" value="NAD(P)-bd_dom_sf"/>
</dbReference>
<evidence type="ECO:0000256" key="4">
    <source>
        <dbReference type="ARBA" id="ARBA00023277"/>
    </source>
</evidence>
<dbReference type="GO" id="GO:0005975">
    <property type="term" value="P:carbohydrate metabolic process"/>
    <property type="evidence" value="ECO:0007669"/>
    <property type="project" value="UniProtKB-UniRule"/>
</dbReference>
<feature type="binding site" evidence="5">
    <location>
        <position position="38"/>
    </location>
    <ligand>
        <name>NADP(+)</name>
        <dbReference type="ChEBI" id="CHEBI:58349"/>
    </ligand>
</feature>
<evidence type="ECO:0000256" key="2">
    <source>
        <dbReference type="ARBA" id="ARBA00022857"/>
    </source>
</evidence>
<feature type="binding site" evidence="5">
    <location>
        <position position="276"/>
    </location>
    <ligand>
        <name>substrate</name>
    </ligand>
</feature>
<feature type="binding site" evidence="5">
    <location>
        <position position="147"/>
    </location>
    <ligand>
        <name>NADP(+)</name>
        <dbReference type="ChEBI" id="CHEBI:58349"/>
    </ligand>
</feature>
<evidence type="ECO:0000313" key="7">
    <source>
        <dbReference type="EMBL" id="URJ27782.1"/>
    </source>
</evidence>
<accession>A0AAE9IDU9</accession>
<organism evidence="7 8">
    <name type="scientific">Candidatus Blochmanniella camponoti</name>
    <dbReference type="NCBI Taxonomy" id="108080"/>
    <lineage>
        <taxon>Bacteria</taxon>
        <taxon>Pseudomonadati</taxon>
        <taxon>Pseudomonadota</taxon>
        <taxon>Gammaproteobacteria</taxon>
        <taxon>Enterobacterales</taxon>
        <taxon>Enterobacteriaceae</taxon>
        <taxon>ant endosymbionts</taxon>
        <taxon>Candidatus Blochmanniella</taxon>
    </lineage>
</organism>
<protein>
    <recommendedName>
        <fullName evidence="5">ADP-L-glycero-D-manno-heptose-6-epimerase</fullName>
        <ecNumber evidence="5">5.1.3.20</ecNumber>
    </recommendedName>
    <alternativeName>
        <fullName evidence="5">ADP-L-glycero-beta-D-manno-heptose-6-epimerase</fullName>
        <shortName evidence="5">ADP-glyceromanno-heptose 6-epimerase</shortName>
        <shortName evidence="5">ADP-hep 6-epimerase</shortName>
        <shortName evidence="5">AGME</shortName>
    </alternativeName>
</protein>
<dbReference type="GO" id="GO:0050661">
    <property type="term" value="F:NADP binding"/>
    <property type="evidence" value="ECO:0007669"/>
    <property type="project" value="InterPro"/>
</dbReference>
<dbReference type="Gene3D" id="3.40.50.720">
    <property type="entry name" value="NAD(P)-binding Rossmann-like Domain"/>
    <property type="match status" value="1"/>
</dbReference>
<dbReference type="Gene3D" id="3.90.25.10">
    <property type="entry name" value="UDP-galactose 4-epimerase, domain 1"/>
    <property type="match status" value="1"/>
</dbReference>
<dbReference type="GO" id="GO:0008712">
    <property type="term" value="F:ADP-glyceromanno-heptose 6-epimerase activity"/>
    <property type="evidence" value="ECO:0007669"/>
    <property type="project" value="UniProtKB-UniRule"/>
</dbReference>
<feature type="binding site" evidence="5">
    <location>
        <position position="172"/>
    </location>
    <ligand>
        <name>substrate</name>
    </ligand>
</feature>
<dbReference type="PANTHER" id="PTHR43103">
    <property type="entry name" value="NUCLEOSIDE-DIPHOSPHATE-SUGAR EPIMERASE"/>
    <property type="match status" value="1"/>
</dbReference>
<sequence length="320" mass="36982">MIVVTGGAGFIGCNIIKALNKIAYKNILVVDNLKNGKKYDNLKSLYISDYIDKHCFINNILNNPLNSYIKDIDVVFHEGACSSTTEWDGKYMMENNYQYSKDLLFYCVKNKIPFIYASSASVYGRDTRMLLHSQVYEKPMNIYSYSKFLFDQYVRSILPKVVSQVCGLRYFNVYGPCEAHKGSMASIIFQLYRKITSKKHPTLFIGSKQLKRDFIYIEDIVDINLWAWNNKISGIFDCGTGKSESFECIANIVLSFFNQNITIKYISMPKKIRDHYQIFTQANISQLRAAGYCKEFTDLNQGIHRYLNWLSCNNADHCNN</sequence>
<dbReference type="PANTHER" id="PTHR43103:SF3">
    <property type="entry name" value="ADP-L-GLYCERO-D-MANNO-HEPTOSE-6-EPIMERASE"/>
    <property type="match status" value="1"/>
</dbReference>
<dbReference type="InterPro" id="IPR011912">
    <property type="entry name" value="Heptose_epim"/>
</dbReference>
<feature type="binding site" evidence="5">
    <location>
        <position position="181"/>
    </location>
    <ligand>
        <name>NADP(+)</name>
        <dbReference type="ChEBI" id="CHEBI:58349"/>
    </ligand>
</feature>
<keyword evidence="2 5" id="KW-0521">NADP</keyword>
<evidence type="ECO:0000256" key="1">
    <source>
        <dbReference type="ARBA" id="ARBA00004713"/>
    </source>
</evidence>
<dbReference type="RefSeq" id="WP_250247172.1">
    <property type="nucleotide sequence ID" value="NZ_CP097749.1"/>
</dbReference>
<comment type="similarity">
    <text evidence="5">Belongs to the NAD(P)-dependent epimerase/dehydratase family. HldD subfamily.</text>
</comment>
<keyword evidence="4 5" id="KW-0119">Carbohydrate metabolism</keyword>
<evidence type="ECO:0000259" key="6">
    <source>
        <dbReference type="Pfam" id="PF01370"/>
    </source>
</evidence>
<evidence type="ECO:0000256" key="3">
    <source>
        <dbReference type="ARBA" id="ARBA00023235"/>
    </source>
</evidence>
<feature type="active site" description="Proton acceptor" evidence="5">
    <location>
        <position position="143"/>
    </location>
</feature>
<feature type="binding site" evidence="5">
    <location>
        <begin position="204"/>
        <end position="207"/>
    </location>
    <ligand>
        <name>substrate</name>
    </ligand>
</feature>
<comment type="subunit">
    <text evidence="5">Homopentamer.</text>
</comment>
<feature type="binding site" evidence="5">
    <location>
        <position position="212"/>
    </location>
    <ligand>
        <name>substrate</name>
    </ligand>
</feature>
<comment type="domain">
    <text evidence="5">Contains a large N-terminal NADP-binding domain, and a smaller C-terminal substrate-binding domain.</text>
</comment>
<dbReference type="EC" id="5.1.3.20" evidence="5"/>
<feature type="active site" description="Proton acceptor" evidence="5">
    <location>
        <position position="181"/>
    </location>
</feature>
<comment type="pathway">
    <text evidence="5">Nucleotide-sugar biosynthesis; ADP-L-glycero-beta-D-manno-heptose biosynthesis; ADP-L-glycero-beta-D-manno-heptose from D-glycero-beta-D-manno-heptose 7-phosphate: step 4/4.</text>
</comment>
<dbReference type="Proteomes" id="UP001056323">
    <property type="component" value="Chromosome"/>
</dbReference>
<feature type="binding site" evidence="5">
    <location>
        <position position="53"/>
    </location>
    <ligand>
        <name>NADP(+)</name>
        <dbReference type="ChEBI" id="CHEBI:58349"/>
    </ligand>
</feature>
<evidence type="ECO:0000313" key="8">
    <source>
        <dbReference type="Proteomes" id="UP001056323"/>
    </source>
</evidence>
<dbReference type="InterPro" id="IPR001509">
    <property type="entry name" value="Epimerase_deHydtase"/>
</dbReference>
<comment type="cofactor">
    <cofactor evidence="5">
        <name>NADP(+)</name>
        <dbReference type="ChEBI" id="CHEBI:58349"/>
    </cofactor>
    <text evidence="5">Binds 1 NADP(+) per subunit.</text>
</comment>
<dbReference type="Pfam" id="PF01370">
    <property type="entry name" value="Epimerase"/>
    <property type="match status" value="1"/>
</dbReference>
<feature type="binding site" evidence="5">
    <location>
        <position position="95"/>
    </location>
    <ligand>
        <name>NADP(+)</name>
        <dbReference type="ChEBI" id="CHEBI:58349"/>
    </ligand>
</feature>
<gene>
    <name evidence="7" type="primary">rfaD</name>
    <name evidence="5" type="synonym">hldD</name>
    <name evidence="7" type="ORF">M9394_01445</name>
</gene>